<dbReference type="EMBL" id="CP025791">
    <property type="protein sequence ID" value="AUP77318.1"/>
    <property type="molecule type" value="Genomic_DNA"/>
</dbReference>
<evidence type="ECO:0000313" key="2">
    <source>
        <dbReference type="Proteomes" id="UP000235826"/>
    </source>
</evidence>
<proteinExistence type="predicted"/>
<accession>A0A2K9PKC8</accession>
<dbReference type="KEGG" id="fek:C1H87_00720"/>
<name>A0A2K9PKC8_9FLAO</name>
<reference evidence="1 2" key="1">
    <citation type="submission" date="2018-01" db="EMBL/GenBank/DDBJ databases">
        <title>Complete genome sequence of Flavivirga eckloniae ECD14 isolated from seaweed Ecklonia cava.</title>
        <authorList>
            <person name="Lee J.H."/>
            <person name="Baik K.S."/>
            <person name="Seong C.N."/>
        </authorList>
    </citation>
    <scope>NUCLEOTIDE SEQUENCE [LARGE SCALE GENOMIC DNA]</scope>
    <source>
        <strain evidence="1 2">ECD14</strain>
    </source>
</reference>
<dbReference type="AlphaFoldDB" id="A0A2K9PKC8"/>
<sequence>MPCERTEPDVCLNMHNVSIYSTINADYHIETANELGVPITQYSDGTTYKMDYKNRGGGLVKRLLDRYLLLKTTYGAILLNFCSDKKYSVWGKTVISVSRRGIKLTAVAI</sequence>
<gene>
    <name evidence="1" type="ORF">C1H87_00720</name>
</gene>
<dbReference type="Proteomes" id="UP000235826">
    <property type="component" value="Chromosome"/>
</dbReference>
<evidence type="ECO:0000313" key="1">
    <source>
        <dbReference type="EMBL" id="AUP77318.1"/>
    </source>
</evidence>
<organism evidence="1 2">
    <name type="scientific">Flavivirga eckloniae</name>
    <dbReference type="NCBI Taxonomy" id="1803846"/>
    <lineage>
        <taxon>Bacteria</taxon>
        <taxon>Pseudomonadati</taxon>
        <taxon>Bacteroidota</taxon>
        <taxon>Flavobacteriia</taxon>
        <taxon>Flavobacteriales</taxon>
        <taxon>Flavobacteriaceae</taxon>
        <taxon>Flavivirga</taxon>
    </lineage>
</organism>
<protein>
    <submittedName>
        <fullName evidence="1">Uncharacterized protein</fullName>
    </submittedName>
</protein>
<keyword evidence="2" id="KW-1185">Reference proteome</keyword>